<keyword evidence="7" id="KW-0436">Ligase</keyword>
<evidence type="ECO:0000313" key="7">
    <source>
        <dbReference type="EMBL" id="PWK53113.1"/>
    </source>
</evidence>
<feature type="transmembrane region" description="Helical" evidence="5">
    <location>
        <begin position="54"/>
        <end position="75"/>
    </location>
</feature>
<dbReference type="Pfam" id="PF04932">
    <property type="entry name" value="Wzy_C"/>
    <property type="match status" value="1"/>
</dbReference>
<keyword evidence="4 5" id="KW-0472">Membrane</keyword>
<protein>
    <submittedName>
        <fullName evidence="7">O-antigen ligase-like membrane protein</fullName>
    </submittedName>
</protein>
<evidence type="ECO:0000256" key="2">
    <source>
        <dbReference type="ARBA" id="ARBA00022692"/>
    </source>
</evidence>
<evidence type="ECO:0000259" key="6">
    <source>
        <dbReference type="Pfam" id="PF04932"/>
    </source>
</evidence>
<feature type="transmembrane region" description="Helical" evidence="5">
    <location>
        <begin position="133"/>
        <end position="154"/>
    </location>
</feature>
<feature type="transmembrane region" description="Helical" evidence="5">
    <location>
        <begin position="409"/>
        <end position="428"/>
    </location>
</feature>
<comment type="caution">
    <text evidence="7">The sequence shown here is derived from an EMBL/GenBank/DDBJ whole genome shotgun (WGS) entry which is preliminary data.</text>
</comment>
<feature type="transmembrane region" description="Helical" evidence="5">
    <location>
        <begin position="101"/>
        <end position="121"/>
    </location>
</feature>
<dbReference type="GO" id="GO:0016020">
    <property type="term" value="C:membrane"/>
    <property type="evidence" value="ECO:0007669"/>
    <property type="project" value="UniProtKB-SubCell"/>
</dbReference>
<feature type="transmembrane region" description="Helical" evidence="5">
    <location>
        <begin position="178"/>
        <end position="194"/>
    </location>
</feature>
<dbReference type="InterPro" id="IPR007016">
    <property type="entry name" value="O-antigen_ligase-rel_domated"/>
</dbReference>
<feature type="transmembrane region" description="Helical" evidence="5">
    <location>
        <begin position="240"/>
        <end position="256"/>
    </location>
</feature>
<feature type="transmembrane region" description="Helical" evidence="5">
    <location>
        <begin position="385"/>
        <end position="403"/>
    </location>
</feature>
<dbReference type="InterPro" id="IPR051533">
    <property type="entry name" value="WaaL-like"/>
</dbReference>
<dbReference type="AlphaFoldDB" id="A0A316FXJ1"/>
<dbReference type="KEGG" id="salo:EF888_06225"/>
<evidence type="ECO:0000313" key="8">
    <source>
        <dbReference type="Proteomes" id="UP000245390"/>
    </source>
</evidence>
<name>A0A316FXJ1_9RHOB</name>
<keyword evidence="2 5" id="KW-0812">Transmembrane</keyword>
<feature type="transmembrane region" description="Helical" evidence="5">
    <location>
        <begin position="215"/>
        <end position="234"/>
    </location>
</feature>
<dbReference type="RefSeq" id="WP_109761077.1">
    <property type="nucleotide sequence ID" value="NZ_CP034588.1"/>
</dbReference>
<evidence type="ECO:0000256" key="1">
    <source>
        <dbReference type="ARBA" id="ARBA00004141"/>
    </source>
</evidence>
<evidence type="ECO:0000256" key="3">
    <source>
        <dbReference type="ARBA" id="ARBA00022989"/>
    </source>
</evidence>
<evidence type="ECO:0000256" key="5">
    <source>
        <dbReference type="SAM" id="Phobius"/>
    </source>
</evidence>
<gene>
    <name evidence="7" type="ORF">C8D95_11415</name>
</gene>
<proteinExistence type="predicted"/>
<comment type="subcellular location">
    <subcellularLocation>
        <location evidence="1">Membrane</location>
        <topology evidence="1">Multi-pass membrane protein</topology>
    </subcellularLocation>
</comment>
<accession>A0A316FXJ1</accession>
<feature type="transmembrane region" description="Helical" evidence="5">
    <location>
        <begin position="23"/>
        <end position="42"/>
    </location>
</feature>
<dbReference type="OrthoDB" id="4391260at2"/>
<feature type="domain" description="O-antigen ligase-related" evidence="6">
    <location>
        <begin position="225"/>
        <end position="363"/>
    </location>
</feature>
<feature type="transmembrane region" description="Helical" evidence="5">
    <location>
        <begin position="268"/>
        <end position="292"/>
    </location>
</feature>
<keyword evidence="3 5" id="KW-1133">Transmembrane helix</keyword>
<feature type="transmembrane region" description="Helical" evidence="5">
    <location>
        <begin position="354"/>
        <end position="373"/>
    </location>
</feature>
<sequence>MIGRVTLVFVLVSVLPLASNRPMWWTLLSLGVILLFILRVLFDFRSGIDRYSRQALPLGLVFALVIAWALVQSLWAPPVGWAHPVWRLVPEVIGRISADPIAGLHHAMRLSAYAMVFWIAARHAVKSDDAEQSLIWIAVGISLLSAYGIVTVAISQNPILGERATTNVTASFINRNNFATYAVFGLLANLALYLRVSPDRSKDPHRQLRDFLEDFFESNWLYATGVLLCLGAILLSQSRAGAAAAGLGLAAYFLSGRRTSQGSTSLALAFSAALIAFSFMALSSGVLTRIFVDTTEEARFLIYPLVIDGILDRPLLGHGLGAFQDAFRIYVTPDISMAEVDLAHSSYLENAFELGLPAAALFYGCLAIIVLVILRGTFVRSRNRLYTRFAFAAAIAGGFHSAFDFSLQMPASAALFAFILGLGWAQAFPRQRNSSEVAA</sequence>
<dbReference type="PANTHER" id="PTHR37422:SF23">
    <property type="entry name" value="TEICHURONIC ACID BIOSYNTHESIS PROTEIN TUAE"/>
    <property type="match status" value="1"/>
</dbReference>
<organism evidence="7 8">
    <name type="scientific">Silicimonas algicola</name>
    <dbReference type="NCBI Taxonomy" id="1826607"/>
    <lineage>
        <taxon>Bacteria</taxon>
        <taxon>Pseudomonadati</taxon>
        <taxon>Pseudomonadota</taxon>
        <taxon>Alphaproteobacteria</taxon>
        <taxon>Rhodobacterales</taxon>
        <taxon>Paracoccaceae</taxon>
    </lineage>
</organism>
<dbReference type="EMBL" id="QGGV01000014">
    <property type="protein sequence ID" value="PWK53113.1"/>
    <property type="molecule type" value="Genomic_DNA"/>
</dbReference>
<dbReference type="GO" id="GO:0016874">
    <property type="term" value="F:ligase activity"/>
    <property type="evidence" value="ECO:0007669"/>
    <property type="project" value="UniProtKB-KW"/>
</dbReference>
<reference evidence="7 8" key="1">
    <citation type="submission" date="2018-05" db="EMBL/GenBank/DDBJ databases">
        <title>Genomic Encyclopedia of Type Strains, Phase IV (KMG-IV): sequencing the most valuable type-strain genomes for metagenomic binning, comparative biology and taxonomic classification.</title>
        <authorList>
            <person name="Goeker M."/>
        </authorList>
    </citation>
    <scope>NUCLEOTIDE SEQUENCE [LARGE SCALE GENOMIC DNA]</scope>
    <source>
        <strain evidence="7 8">DSM 103371</strain>
    </source>
</reference>
<evidence type="ECO:0000256" key="4">
    <source>
        <dbReference type="ARBA" id="ARBA00023136"/>
    </source>
</evidence>
<keyword evidence="8" id="KW-1185">Reference proteome</keyword>
<dbReference type="PANTHER" id="PTHR37422">
    <property type="entry name" value="TEICHURONIC ACID BIOSYNTHESIS PROTEIN TUAE"/>
    <property type="match status" value="1"/>
</dbReference>
<dbReference type="Proteomes" id="UP000245390">
    <property type="component" value="Unassembled WGS sequence"/>
</dbReference>